<reference evidence="2" key="2">
    <citation type="submission" date="2018-04" db="EMBL/GenBank/DDBJ databases">
        <title>OnivRS2 (Oryza nivara Reference Sequence Version 2).</title>
        <authorList>
            <person name="Zhang J."/>
            <person name="Kudrna D."/>
            <person name="Lee S."/>
            <person name="Talag J."/>
            <person name="Rajasekar S."/>
            <person name="Welchert J."/>
            <person name="Hsing Y.-I."/>
            <person name="Wing R.A."/>
        </authorList>
    </citation>
    <scope>NUCLEOTIDE SEQUENCE [LARGE SCALE GENOMIC DNA]</scope>
    <source>
        <strain evidence="2">SL10</strain>
    </source>
</reference>
<evidence type="ECO:0000256" key="1">
    <source>
        <dbReference type="SAM" id="MobiDB-lite"/>
    </source>
</evidence>
<dbReference type="EnsemblPlants" id="ONIVA07G11560.1">
    <property type="protein sequence ID" value="ONIVA07G11560.1"/>
    <property type="gene ID" value="ONIVA07G11560"/>
</dbReference>
<dbReference type="AlphaFoldDB" id="A0A0E0I0A1"/>
<proteinExistence type="predicted"/>
<dbReference type="Gramene" id="ONIVA07G11560.1">
    <property type="protein sequence ID" value="ONIVA07G11560.1"/>
    <property type="gene ID" value="ONIVA07G11560"/>
</dbReference>
<dbReference type="Proteomes" id="UP000006591">
    <property type="component" value="Chromosome 7"/>
</dbReference>
<evidence type="ECO:0000313" key="2">
    <source>
        <dbReference type="EnsemblPlants" id="ONIVA07G11560.1"/>
    </source>
</evidence>
<reference evidence="2" key="1">
    <citation type="submission" date="2015-04" db="UniProtKB">
        <authorList>
            <consortium name="EnsemblPlants"/>
        </authorList>
    </citation>
    <scope>IDENTIFICATION</scope>
    <source>
        <strain evidence="2">SL10</strain>
    </source>
</reference>
<sequence>MTAVHRRVNSANQGRIKRGERGGIDDEEERNRFLLLSELRALGGVASILSLRSTTFVYVFDLDRGGGDELGLRGLHES</sequence>
<evidence type="ECO:0000313" key="3">
    <source>
        <dbReference type="Proteomes" id="UP000006591"/>
    </source>
</evidence>
<keyword evidence="3" id="KW-1185">Reference proteome</keyword>
<feature type="region of interest" description="Disordered" evidence="1">
    <location>
        <begin position="1"/>
        <end position="23"/>
    </location>
</feature>
<organism evidence="2">
    <name type="scientific">Oryza nivara</name>
    <name type="common">Indian wild rice</name>
    <name type="synonym">Oryza sativa f. spontanea</name>
    <dbReference type="NCBI Taxonomy" id="4536"/>
    <lineage>
        <taxon>Eukaryota</taxon>
        <taxon>Viridiplantae</taxon>
        <taxon>Streptophyta</taxon>
        <taxon>Embryophyta</taxon>
        <taxon>Tracheophyta</taxon>
        <taxon>Spermatophyta</taxon>
        <taxon>Magnoliopsida</taxon>
        <taxon>Liliopsida</taxon>
        <taxon>Poales</taxon>
        <taxon>Poaceae</taxon>
        <taxon>BOP clade</taxon>
        <taxon>Oryzoideae</taxon>
        <taxon>Oryzeae</taxon>
        <taxon>Oryzinae</taxon>
        <taxon>Oryza</taxon>
    </lineage>
</organism>
<dbReference type="HOGENOM" id="CLU_2626180_0_0_1"/>
<protein>
    <submittedName>
        <fullName evidence="2">Uncharacterized protein</fullName>
    </submittedName>
</protein>
<name>A0A0E0I0A1_ORYNI</name>
<accession>A0A0E0I0A1</accession>